<evidence type="ECO:0000259" key="2">
    <source>
        <dbReference type="Pfam" id="PF04909"/>
    </source>
</evidence>
<dbReference type="PROSITE" id="PS51318">
    <property type="entry name" value="TAT"/>
    <property type="match status" value="1"/>
</dbReference>
<accession>A0ABW0NE85</accession>
<dbReference type="Proteomes" id="UP001596037">
    <property type="component" value="Unassembled WGS sequence"/>
</dbReference>
<evidence type="ECO:0000256" key="1">
    <source>
        <dbReference type="ARBA" id="ARBA00023239"/>
    </source>
</evidence>
<dbReference type="InterPro" id="IPR032466">
    <property type="entry name" value="Metal_Hydrolase"/>
</dbReference>
<dbReference type="InterPro" id="IPR006680">
    <property type="entry name" value="Amidohydro-rel"/>
</dbReference>
<evidence type="ECO:0000313" key="4">
    <source>
        <dbReference type="Proteomes" id="UP001596037"/>
    </source>
</evidence>
<reference evidence="4" key="1">
    <citation type="journal article" date="2019" name="Int. J. Syst. Evol. Microbiol.">
        <title>The Global Catalogue of Microorganisms (GCM) 10K type strain sequencing project: providing services to taxonomists for standard genome sequencing and annotation.</title>
        <authorList>
            <consortium name="The Broad Institute Genomics Platform"/>
            <consortium name="The Broad Institute Genome Sequencing Center for Infectious Disease"/>
            <person name="Wu L."/>
            <person name="Ma J."/>
        </authorList>
    </citation>
    <scope>NUCLEOTIDE SEQUENCE [LARGE SCALE GENOMIC DNA]</scope>
    <source>
        <strain evidence="4">CCUG 57401</strain>
    </source>
</reference>
<proteinExistence type="predicted"/>
<sequence length="375" mass="40374">MEQSTTLQSARWRHCASCDAPAGPGMSRRRLLLGAAAGAATLAGCAAGPAPTAAAPAAALDLSQAAGRIDVHHHLSPPPWLALMRSRGIDGPALNWSVEKSLADMDRAGIATSMLSITQPGVVLPGLDQAAGRRLARESNEYGARLVADHRGRFGQFAAIPMYDVEGAHREIAYALDVLKADGIGLLTSYGDKWLGDPVFFPVMEELNRRKAVVYTHPTTADCCAKLQPNVQPVMIEFGTDTTRAIASVLFNGNAARFRDIRWIFSHAGGTMPFLIERFVRNPILVPSSAPLFPQGVAAELRRFYYDTAQVANPAAMSALTKVVPVSQIVLGTDFPYRTAIDHVKGLRDCGVFDAADLRRIERDNALGLLPRLRA</sequence>
<name>A0ABW0NE85_9BURK</name>
<dbReference type="Gene3D" id="3.20.20.140">
    <property type="entry name" value="Metal-dependent hydrolases"/>
    <property type="match status" value="1"/>
</dbReference>
<dbReference type="PANTHER" id="PTHR21240">
    <property type="entry name" value="2-AMINO-3-CARBOXYLMUCONATE-6-SEMIALDEHYDE DECARBOXYLASE"/>
    <property type="match status" value="1"/>
</dbReference>
<evidence type="ECO:0000313" key="3">
    <source>
        <dbReference type="EMBL" id="MFC5497423.1"/>
    </source>
</evidence>
<gene>
    <name evidence="3" type="ORF">ACFPOE_07750</name>
</gene>
<dbReference type="InterPro" id="IPR006311">
    <property type="entry name" value="TAT_signal"/>
</dbReference>
<organism evidence="3 4">
    <name type="scientific">Caenimonas terrae</name>
    <dbReference type="NCBI Taxonomy" id="696074"/>
    <lineage>
        <taxon>Bacteria</taxon>
        <taxon>Pseudomonadati</taxon>
        <taxon>Pseudomonadota</taxon>
        <taxon>Betaproteobacteria</taxon>
        <taxon>Burkholderiales</taxon>
        <taxon>Comamonadaceae</taxon>
        <taxon>Caenimonas</taxon>
    </lineage>
</organism>
<dbReference type="InterPro" id="IPR032465">
    <property type="entry name" value="ACMSD"/>
</dbReference>
<comment type="caution">
    <text evidence="3">The sequence shown here is derived from an EMBL/GenBank/DDBJ whole genome shotgun (WGS) entry which is preliminary data.</text>
</comment>
<feature type="domain" description="Amidohydrolase-related" evidence="2">
    <location>
        <begin position="69"/>
        <end position="371"/>
    </location>
</feature>
<protein>
    <submittedName>
        <fullName evidence="3">Amidohydrolase family protein</fullName>
    </submittedName>
</protein>
<dbReference type="CDD" id="cd01292">
    <property type="entry name" value="metallo-dependent_hydrolases"/>
    <property type="match status" value="1"/>
</dbReference>
<dbReference type="PANTHER" id="PTHR21240:SF28">
    <property type="entry name" value="ISO-OROTATE DECARBOXYLASE (EUROFUNG)"/>
    <property type="match status" value="1"/>
</dbReference>
<dbReference type="EMBL" id="JBHSMF010000006">
    <property type="protein sequence ID" value="MFC5497423.1"/>
    <property type="molecule type" value="Genomic_DNA"/>
</dbReference>
<dbReference type="RefSeq" id="WP_376849486.1">
    <property type="nucleotide sequence ID" value="NZ_JBHSMF010000006.1"/>
</dbReference>
<keyword evidence="1" id="KW-0456">Lyase</keyword>
<dbReference type="SUPFAM" id="SSF51556">
    <property type="entry name" value="Metallo-dependent hydrolases"/>
    <property type="match status" value="1"/>
</dbReference>
<keyword evidence="4" id="KW-1185">Reference proteome</keyword>
<dbReference type="Pfam" id="PF04909">
    <property type="entry name" value="Amidohydro_2"/>
    <property type="match status" value="1"/>
</dbReference>